<keyword evidence="2" id="KW-1185">Reference proteome</keyword>
<comment type="caution">
    <text evidence="1">The sequence shown here is derived from an EMBL/GenBank/DDBJ whole genome shotgun (WGS) entry which is preliminary data.</text>
</comment>
<evidence type="ECO:0000313" key="1">
    <source>
        <dbReference type="EMBL" id="MFD2142354.1"/>
    </source>
</evidence>
<organism evidence="1 2">
    <name type="scientific">Ancylobacter oerskovii</name>
    <dbReference type="NCBI Taxonomy" id="459519"/>
    <lineage>
        <taxon>Bacteria</taxon>
        <taxon>Pseudomonadati</taxon>
        <taxon>Pseudomonadota</taxon>
        <taxon>Alphaproteobacteria</taxon>
        <taxon>Hyphomicrobiales</taxon>
        <taxon>Xanthobacteraceae</taxon>
        <taxon>Ancylobacter</taxon>
    </lineage>
</organism>
<name>A0ABW4Z1G7_9HYPH</name>
<sequence length="244" mass="27245">MNRPLKDVVSARLAEIGLGPVEAATAVGMEKTFIRDIVEEKKKSVRQPSMARLAEALHWTVGQLTAAINGEPVPDEKLVSDVVKTSAPFVRVRLQGPVEAGAFRPVDELYEADEVWFDEPRDPTYPQARLMAFDIVGTSMNALPGRPLFPGDRIICIDYEDVGSPPLRDGMIVVVQQSLAGGHLREWSVKQVALFDDRVEFQPRSTDPRHKPIVVTRDLTADDGREVKILAILLRLSHTYPRMW</sequence>
<accession>A0ABW4Z1G7</accession>
<dbReference type="EMBL" id="JBHUHD010000001">
    <property type="protein sequence ID" value="MFD2142354.1"/>
    <property type="molecule type" value="Genomic_DNA"/>
</dbReference>
<dbReference type="Gene3D" id="2.10.109.10">
    <property type="entry name" value="Umud Fragment, subunit A"/>
    <property type="match status" value="1"/>
</dbReference>
<dbReference type="RefSeq" id="WP_213354108.1">
    <property type="nucleotide sequence ID" value="NZ_JAHBGB010000037.1"/>
</dbReference>
<protein>
    <submittedName>
        <fullName evidence="1">Uncharacterized protein</fullName>
    </submittedName>
</protein>
<reference evidence="2" key="1">
    <citation type="journal article" date="2019" name="Int. J. Syst. Evol. Microbiol.">
        <title>The Global Catalogue of Microorganisms (GCM) 10K type strain sequencing project: providing services to taxonomists for standard genome sequencing and annotation.</title>
        <authorList>
            <consortium name="The Broad Institute Genomics Platform"/>
            <consortium name="The Broad Institute Genome Sequencing Center for Infectious Disease"/>
            <person name="Wu L."/>
            <person name="Ma J."/>
        </authorList>
    </citation>
    <scope>NUCLEOTIDE SEQUENCE [LARGE SCALE GENOMIC DNA]</scope>
    <source>
        <strain evidence="2">CCM 7435</strain>
    </source>
</reference>
<evidence type="ECO:0000313" key="2">
    <source>
        <dbReference type="Proteomes" id="UP001597299"/>
    </source>
</evidence>
<proteinExistence type="predicted"/>
<gene>
    <name evidence="1" type="ORF">ACFSNC_18260</name>
</gene>
<dbReference type="Proteomes" id="UP001597299">
    <property type="component" value="Unassembled WGS sequence"/>
</dbReference>